<gene>
    <name evidence="1" type="primary">PmlGA01_130010300</name>
    <name evidence="1" type="ORF">PMLGA01_130010300</name>
</gene>
<evidence type="ECO:0000313" key="1">
    <source>
        <dbReference type="EMBL" id="SBT71991.1"/>
    </source>
</evidence>
<feature type="non-terminal residue" evidence="1">
    <location>
        <position position="1"/>
    </location>
</feature>
<proteinExistence type="predicted"/>
<evidence type="ECO:0000313" key="2">
    <source>
        <dbReference type="Proteomes" id="UP000219799"/>
    </source>
</evidence>
<dbReference type="Proteomes" id="UP000219799">
    <property type="component" value="Chromosome 13"/>
</dbReference>
<name>A0A1C3KEI0_PLAMA</name>
<protein>
    <submittedName>
        <fullName evidence="1">Uncharacterized protein</fullName>
    </submittedName>
</protein>
<accession>A0A1C3KEI0</accession>
<reference evidence="1 2" key="1">
    <citation type="submission" date="2016-06" db="EMBL/GenBank/DDBJ databases">
        <authorList>
            <consortium name="Pathogen Informatics"/>
        </authorList>
    </citation>
    <scope>NUCLEOTIDE SEQUENCE [LARGE SCALE GENOMIC DNA]</scope>
    <source>
        <strain evidence="1">PmlGA01</strain>
    </source>
</reference>
<dbReference type="EMBL" id="LT594501">
    <property type="protein sequence ID" value="SBT71991.1"/>
    <property type="molecule type" value="Genomic_DNA"/>
</dbReference>
<sequence>KNEKMKKNKYYSFLQIAQIFCGLNICNERYSFHEYDSDVQFLILLDLCNIKMPFIISNYFSNLSKNEDINENSNCCSKNDLSLPPKVECQRNTTIKIGSGRAVNSQFTFKYLFLNSNKIFLEILIRHCLFLIFNESTNEIVRDKSIKFILFFTKLLKHLLQACAKMGGNENVYNISIVRDIKIYVHFVVNIIMPKALNALKKNINDFTKLSLEIILTSS</sequence>
<organism evidence="1 2">
    <name type="scientific">Plasmodium malariae</name>
    <dbReference type="NCBI Taxonomy" id="5858"/>
    <lineage>
        <taxon>Eukaryota</taxon>
        <taxon>Sar</taxon>
        <taxon>Alveolata</taxon>
        <taxon>Apicomplexa</taxon>
        <taxon>Aconoidasida</taxon>
        <taxon>Haemosporida</taxon>
        <taxon>Plasmodiidae</taxon>
        <taxon>Plasmodium</taxon>
        <taxon>Plasmodium (Plasmodium)</taxon>
    </lineage>
</organism>
<dbReference type="VEuPathDB" id="PlasmoDB:PmUG01_13018000"/>
<dbReference type="AlphaFoldDB" id="A0A1C3KEI0"/>